<gene>
    <name evidence="2" type="ORF">KS419_19430</name>
</gene>
<name>A0ABS6JJR7_9BACI</name>
<dbReference type="InterPro" id="IPR023631">
    <property type="entry name" value="Amidase_dom"/>
</dbReference>
<evidence type="ECO:0000313" key="2">
    <source>
        <dbReference type="EMBL" id="MBU9713907.1"/>
    </source>
</evidence>
<dbReference type="Proteomes" id="UP000784880">
    <property type="component" value="Unassembled WGS sequence"/>
</dbReference>
<feature type="domain" description="Amidase" evidence="1">
    <location>
        <begin position="18"/>
        <end position="195"/>
    </location>
</feature>
<dbReference type="Pfam" id="PF01425">
    <property type="entry name" value="Amidase"/>
    <property type="match status" value="2"/>
</dbReference>
<keyword evidence="2" id="KW-0378">Hydrolase</keyword>
<dbReference type="EMBL" id="JAHQCS010000154">
    <property type="protein sequence ID" value="MBU9713907.1"/>
    <property type="molecule type" value="Genomic_DNA"/>
</dbReference>
<dbReference type="InterPro" id="IPR020556">
    <property type="entry name" value="Amidase_CS"/>
</dbReference>
<evidence type="ECO:0000259" key="1">
    <source>
        <dbReference type="Pfam" id="PF01425"/>
    </source>
</evidence>
<dbReference type="EC" id="3.5.1.4" evidence="2"/>
<organism evidence="2 3">
    <name type="scientific">Evansella tamaricis</name>
    <dbReference type="NCBI Taxonomy" id="2069301"/>
    <lineage>
        <taxon>Bacteria</taxon>
        <taxon>Bacillati</taxon>
        <taxon>Bacillota</taxon>
        <taxon>Bacilli</taxon>
        <taxon>Bacillales</taxon>
        <taxon>Bacillaceae</taxon>
        <taxon>Evansella</taxon>
    </lineage>
</organism>
<dbReference type="PROSITE" id="PS00571">
    <property type="entry name" value="AMIDASES"/>
    <property type="match status" value="1"/>
</dbReference>
<reference evidence="2 3" key="1">
    <citation type="submission" date="2021-06" db="EMBL/GenBank/DDBJ databases">
        <title>Bacillus sp. RD4P76, an endophyte from a halophyte.</title>
        <authorList>
            <person name="Sun J.-Q."/>
        </authorList>
    </citation>
    <scope>NUCLEOTIDE SEQUENCE [LARGE SCALE GENOMIC DNA]</scope>
    <source>
        <strain evidence="2 3">CGMCC 1.15917</strain>
    </source>
</reference>
<dbReference type="NCBIfam" id="NF006169">
    <property type="entry name" value="PRK08310.1"/>
    <property type="match status" value="1"/>
</dbReference>
<dbReference type="GO" id="GO:0004040">
    <property type="term" value="F:amidase activity"/>
    <property type="evidence" value="ECO:0007669"/>
    <property type="project" value="UniProtKB-EC"/>
</dbReference>
<proteinExistence type="predicted"/>
<evidence type="ECO:0000313" key="3">
    <source>
        <dbReference type="Proteomes" id="UP000784880"/>
    </source>
</evidence>
<dbReference type="PANTHER" id="PTHR46310:SF7">
    <property type="entry name" value="AMIDASE 1"/>
    <property type="match status" value="1"/>
</dbReference>
<dbReference type="PANTHER" id="PTHR46310">
    <property type="entry name" value="AMIDASE 1"/>
    <property type="match status" value="1"/>
</dbReference>
<keyword evidence="3" id="KW-1185">Reference proteome</keyword>
<comment type="caution">
    <text evidence="2">The sequence shown here is derived from an EMBL/GenBank/DDBJ whole genome shotgun (WGS) entry which is preliminary data.</text>
</comment>
<feature type="domain" description="Amidase" evidence="1">
    <location>
        <begin position="292"/>
        <end position="382"/>
    </location>
</feature>
<dbReference type="RefSeq" id="WP_217068116.1">
    <property type="nucleotide sequence ID" value="NZ_JAHQCS010000154.1"/>
</dbReference>
<protein>
    <submittedName>
        <fullName evidence="2">Amidase</fullName>
        <ecNumber evidence="2">3.5.1.4</ecNumber>
    </submittedName>
</protein>
<sequence>MKDVFNAFVRNDILLKPNRKGKLSSLTFAVKDVFQVKGIKGTAGNPDWLKTHPPAEKNASVIDLLLDNGATFVGTTITDELMYSLNGENFHYGTPINPKDPKRIPGGSSSGSAVAVSSGLVDFSLGTDTGGSVRIPAAYCGIFGFRPTHGLVPIDGVIPLAQSFDTVGWMAKDPNTLLRIGEVLLPNDLKKPTHVGAAFQTAKCPIESWELAEKGTKDVLSPVLSELEGVLTTVWEKISDHGLEEWSNVFKIIQGLEIWKNHGEWITKENPVFGPDIEARFKMASELELKKWGPNIGVRAEIREKVVNIIGDGILILPTIPGPAPKINGSKEDIESRRAKTMQLTCIAGLAGLPQVTLPVTNSPGVPLGLSVIAGPGNDLVLLHWVEEVWKRVMKRTG</sequence>
<accession>A0ABS6JJR7</accession>